<dbReference type="InterPro" id="IPR036388">
    <property type="entry name" value="WH-like_DNA-bd_sf"/>
</dbReference>
<dbReference type="EMBL" id="QFQP01000012">
    <property type="protein sequence ID" value="PZR12256.1"/>
    <property type="molecule type" value="Genomic_DNA"/>
</dbReference>
<dbReference type="AlphaFoldDB" id="A0A2W5THY5"/>
<dbReference type="InterPro" id="IPR000835">
    <property type="entry name" value="HTH_MarR-typ"/>
</dbReference>
<evidence type="ECO:0000259" key="1">
    <source>
        <dbReference type="PROSITE" id="PS50995"/>
    </source>
</evidence>
<gene>
    <name evidence="2" type="ORF">DI536_15220</name>
</gene>
<comment type="caution">
    <text evidence="2">The sequence shown here is derived from an EMBL/GenBank/DDBJ whole genome shotgun (WGS) entry which is preliminary data.</text>
</comment>
<dbReference type="GO" id="GO:0003700">
    <property type="term" value="F:DNA-binding transcription factor activity"/>
    <property type="evidence" value="ECO:0007669"/>
    <property type="project" value="InterPro"/>
</dbReference>
<dbReference type="PROSITE" id="PS50995">
    <property type="entry name" value="HTH_MARR_2"/>
    <property type="match status" value="1"/>
</dbReference>
<dbReference type="Gene3D" id="1.10.10.10">
    <property type="entry name" value="Winged helix-like DNA-binding domain superfamily/Winged helix DNA-binding domain"/>
    <property type="match status" value="1"/>
</dbReference>
<organism evidence="2 3">
    <name type="scientific">Archangium gephyra</name>
    <dbReference type="NCBI Taxonomy" id="48"/>
    <lineage>
        <taxon>Bacteria</taxon>
        <taxon>Pseudomonadati</taxon>
        <taxon>Myxococcota</taxon>
        <taxon>Myxococcia</taxon>
        <taxon>Myxococcales</taxon>
        <taxon>Cystobacterineae</taxon>
        <taxon>Archangiaceae</taxon>
        <taxon>Archangium</taxon>
    </lineage>
</organism>
<sequence length="168" mass="19261">MGAVIALELLLEQVRTVVSAALWDDRLTPASWQMLVWLRVERNEGATRLGELACRSRQKAQRMLEALEQRGLVERLPDMTRDRTNAWTLTHEGVALVARISGRLQHFDALLEREFRDQLPGVIDAVQRIRTVFVTRSLSSTGEMYEARLRSTGMLVPPRPWRAANWDL</sequence>
<name>A0A2W5THY5_9BACT</name>
<evidence type="ECO:0000313" key="3">
    <source>
        <dbReference type="Proteomes" id="UP000249061"/>
    </source>
</evidence>
<protein>
    <recommendedName>
        <fullName evidence="1">HTH marR-type domain-containing protein</fullName>
    </recommendedName>
</protein>
<reference evidence="2 3" key="1">
    <citation type="submission" date="2017-08" db="EMBL/GenBank/DDBJ databases">
        <title>Infants hospitalized years apart are colonized by the same room-sourced microbial strains.</title>
        <authorList>
            <person name="Brooks B."/>
            <person name="Olm M.R."/>
            <person name="Firek B.A."/>
            <person name="Baker R."/>
            <person name="Thomas B.C."/>
            <person name="Morowitz M.J."/>
            <person name="Banfield J.F."/>
        </authorList>
    </citation>
    <scope>NUCLEOTIDE SEQUENCE [LARGE SCALE GENOMIC DNA]</scope>
    <source>
        <strain evidence="2">S2_003_000_R2_14</strain>
    </source>
</reference>
<dbReference type="Pfam" id="PF01047">
    <property type="entry name" value="MarR"/>
    <property type="match status" value="1"/>
</dbReference>
<evidence type="ECO:0000313" key="2">
    <source>
        <dbReference type="EMBL" id="PZR12256.1"/>
    </source>
</evidence>
<feature type="domain" description="HTH marR-type" evidence="1">
    <location>
        <begin position="1"/>
        <end position="131"/>
    </location>
</feature>
<accession>A0A2W5THY5</accession>
<dbReference type="Proteomes" id="UP000249061">
    <property type="component" value="Unassembled WGS sequence"/>
</dbReference>
<dbReference type="SUPFAM" id="SSF46785">
    <property type="entry name" value="Winged helix' DNA-binding domain"/>
    <property type="match status" value="1"/>
</dbReference>
<dbReference type="InterPro" id="IPR036390">
    <property type="entry name" value="WH_DNA-bd_sf"/>
</dbReference>
<proteinExistence type="predicted"/>